<dbReference type="Proteomes" id="UP001054837">
    <property type="component" value="Unassembled WGS sequence"/>
</dbReference>
<gene>
    <name evidence="1" type="ORF">CDAR_474681</name>
</gene>
<name>A0AAV4UZC2_9ARAC</name>
<dbReference type="EMBL" id="BPLQ01012134">
    <property type="protein sequence ID" value="GIY62824.1"/>
    <property type="molecule type" value="Genomic_DNA"/>
</dbReference>
<sequence>MPHSPITINIHYYFSSTVRLKSTARTDDQTDPSTVVCLPKFDHRPLKDPFVSNIHAAQGSLKPIVIEFGNMCIDLHVQLEDCSVTVNAIGEDPSVHEVKIIDCD</sequence>
<protein>
    <submittedName>
        <fullName evidence="1">Uncharacterized protein</fullName>
    </submittedName>
</protein>
<proteinExistence type="predicted"/>
<dbReference type="AlphaFoldDB" id="A0AAV4UZC2"/>
<reference evidence="1 2" key="1">
    <citation type="submission" date="2021-06" db="EMBL/GenBank/DDBJ databases">
        <title>Caerostris darwini draft genome.</title>
        <authorList>
            <person name="Kono N."/>
            <person name="Arakawa K."/>
        </authorList>
    </citation>
    <scope>NUCLEOTIDE SEQUENCE [LARGE SCALE GENOMIC DNA]</scope>
</reference>
<accession>A0AAV4UZC2</accession>
<evidence type="ECO:0000313" key="2">
    <source>
        <dbReference type="Proteomes" id="UP001054837"/>
    </source>
</evidence>
<evidence type="ECO:0000313" key="1">
    <source>
        <dbReference type="EMBL" id="GIY62824.1"/>
    </source>
</evidence>
<comment type="caution">
    <text evidence="1">The sequence shown here is derived from an EMBL/GenBank/DDBJ whole genome shotgun (WGS) entry which is preliminary data.</text>
</comment>
<organism evidence="1 2">
    <name type="scientific">Caerostris darwini</name>
    <dbReference type="NCBI Taxonomy" id="1538125"/>
    <lineage>
        <taxon>Eukaryota</taxon>
        <taxon>Metazoa</taxon>
        <taxon>Ecdysozoa</taxon>
        <taxon>Arthropoda</taxon>
        <taxon>Chelicerata</taxon>
        <taxon>Arachnida</taxon>
        <taxon>Araneae</taxon>
        <taxon>Araneomorphae</taxon>
        <taxon>Entelegynae</taxon>
        <taxon>Araneoidea</taxon>
        <taxon>Araneidae</taxon>
        <taxon>Caerostris</taxon>
    </lineage>
</organism>
<keyword evidence="2" id="KW-1185">Reference proteome</keyword>